<dbReference type="PROSITE" id="PS50297">
    <property type="entry name" value="ANK_REP_REGION"/>
    <property type="match status" value="4"/>
</dbReference>
<keyword evidence="1" id="KW-0677">Repeat</keyword>
<reference evidence="4 5" key="1">
    <citation type="submission" date="2024-02" db="EMBL/GenBank/DDBJ databases">
        <title>A draft genome for the cacao thread blight pathogen Marasmius crinis-equi.</title>
        <authorList>
            <person name="Cohen S.P."/>
            <person name="Baruah I.K."/>
            <person name="Amoako-Attah I."/>
            <person name="Bukari Y."/>
            <person name="Meinhardt L.W."/>
            <person name="Bailey B.A."/>
        </authorList>
    </citation>
    <scope>NUCLEOTIDE SEQUENCE [LARGE SCALE GENOMIC DNA]</scope>
    <source>
        <strain evidence="4 5">GH-76</strain>
    </source>
</reference>
<dbReference type="Pfam" id="PF12796">
    <property type="entry name" value="Ank_2"/>
    <property type="match status" value="2"/>
</dbReference>
<dbReference type="InterPro" id="IPR002110">
    <property type="entry name" value="Ankyrin_rpt"/>
</dbReference>
<evidence type="ECO:0000256" key="3">
    <source>
        <dbReference type="PROSITE-ProRule" id="PRU00023"/>
    </source>
</evidence>
<dbReference type="PRINTS" id="PR01415">
    <property type="entry name" value="ANKYRIN"/>
</dbReference>
<proteinExistence type="predicted"/>
<dbReference type="PANTHER" id="PTHR24193:SF121">
    <property type="entry name" value="ADA2A-CONTAINING COMPLEX COMPONENT 3, ISOFORM D"/>
    <property type="match status" value="1"/>
</dbReference>
<dbReference type="PANTHER" id="PTHR24193">
    <property type="entry name" value="ANKYRIN REPEAT PROTEIN"/>
    <property type="match status" value="1"/>
</dbReference>
<keyword evidence="5" id="KW-1185">Reference proteome</keyword>
<evidence type="ECO:0000256" key="1">
    <source>
        <dbReference type="ARBA" id="ARBA00022737"/>
    </source>
</evidence>
<feature type="repeat" description="ANK" evidence="3">
    <location>
        <begin position="175"/>
        <end position="207"/>
    </location>
</feature>
<feature type="repeat" description="ANK" evidence="3">
    <location>
        <begin position="101"/>
        <end position="133"/>
    </location>
</feature>
<evidence type="ECO:0000313" key="4">
    <source>
        <dbReference type="EMBL" id="KAL0580702.1"/>
    </source>
</evidence>
<organism evidence="4 5">
    <name type="scientific">Marasmius crinis-equi</name>
    <dbReference type="NCBI Taxonomy" id="585013"/>
    <lineage>
        <taxon>Eukaryota</taxon>
        <taxon>Fungi</taxon>
        <taxon>Dikarya</taxon>
        <taxon>Basidiomycota</taxon>
        <taxon>Agaricomycotina</taxon>
        <taxon>Agaricomycetes</taxon>
        <taxon>Agaricomycetidae</taxon>
        <taxon>Agaricales</taxon>
        <taxon>Marasmiineae</taxon>
        <taxon>Marasmiaceae</taxon>
        <taxon>Marasmius</taxon>
    </lineage>
</organism>
<dbReference type="SMART" id="SM00248">
    <property type="entry name" value="ANK"/>
    <property type="match status" value="5"/>
</dbReference>
<evidence type="ECO:0000256" key="2">
    <source>
        <dbReference type="ARBA" id="ARBA00023043"/>
    </source>
</evidence>
<sequence>MPPLSVHSAAQAHQVGLLRTLIAEDPKLANAPDDDGRTPLHWAASSGSLDIVRILLENKAEIDKIDGSGWTALHIAVSAGHEPVVQELVGSGADVNKRNDKGITPLHYAASKSRVSIGKLLLSRGADVNAKDKANQNPLHRAATTGSVGFIKLLLEGSPSAEPPVKTRLNTQDRVGNTPLHLAMESAHAEAAVVLIEAGADRGRLNQDGEAPEDVEGVGGIEQRRAKQFVVDNCGKP</sequence>
<dbReference type="Pfam" id="PF13637">
    <property type="entry name" value="Ank_4"/>
    <property type="match status" value="1"/>
</dbReference>
<keyword evidence="2 3" id="KW-0040">ANK repeat</keyword>
<dbReference type="Proteomes" id="UP001465976">
    <property type="component" value="Unassembled WGS sequence"/>
</dbReference>
<protein>
    <submittedName>
        <fullName evidence="4">Ankyrin-repeat protein</fullName>
    </submittedName>
</protein>
<dbReference type="EMBL" id="JBAHYK010000025">
    <property type="protein sequence ID" value="KAL0580702.1"/>
    <property type="molecule type" value="Genomic_DNA"/>
</dbReference>
<feature type="repeat" description="ANK" evidence="3">
    <location>
        <begin position="68"/>
        <end position="100"/>
    </location>
</feature>
<name>A0ABR3FYS0_9AGAR</name>
<feature type="repeat" description="ANK" evidence="3">
    <location>
        <begin position="35"/>
        <end position="67"/>
    </location>
</feature>
<dbReference type="InterPro" id="IPR050663">
    <property type="entry name" value="Ankyrin-SOCS_Box"/>
</dbReference>
<evidence type="ECO:0000313" key="5">
    <source>
        <dbReference type="Proteomes" id="UP001465976"/>
    </source>
</evidence>
<gene>
    <name evidence="4" type="primary">NAS6_1</name>
    <name evidence="4" type="ORF">V5O48_001343</name>
</gene>
<dbReference type="PROSITE" id="PS50088">
    <property type="entry name" value="ANK_REPEAT"/>
    <property type="match status" value="4"/>
</dbReference>
<dbReference type="InterPro" id="IPR036770">
    <property type="entry name" value="Ankyrin_rpt-contain_sf"/>
</dbReference>
<dbReference type="Gene3D" id="1.25.40.20">
    <property type="entry name" value="Ankyrin repeat-containing domain"/>
    <property type="match status" value="1"/>
</dbReference>
<accession>A0ABR3FYS0</accession>
<dbReference type="SUPFAM" id="SSF48403">
    <property type="entry name" value="Ankyrin repeat"/>
    <property type="match status" value="1"/>
</dbReference>
<comment type="caution">
    <text evidence="4">The sequence shown here is derived from an EMBL/GenBank/DDBJ whole genome shotgun (WGS) entry which is preliminary data.</text>
</comment>